<evidence type="ECO:0000313" key="5">
    <source>
        <dbReference type="EMBL" id="POY42009.1"/>
    </source>
</evidence>
<dbReference type="RefSeq" id="WP_103855620.1">
    <property type="nucleotide sequence ID" value="NZ_CBCSDH010000015.1"/>
</dbReference>
<dbReference type="InterPro" id="IPR003708">
    <property type="entry name" value="SecB"/>
</dbReference>
<comment type="caution">
    <text evidence="5">The sequence shown here is derived from an EMBL/GenBank/DDBJ whole genome shotgun (WGS) entry which is preliminary data.</text>
</comment>
<keyword evidence="4" id="KW-0811">Translocation</keyword>
<keyword evidence="2" id="KW-0813">Transport</keyword>
<protein>
    <recommendedName>
        <fullName evidence="7">Preprotein translocase subunit SecB</fullName>
    </recommendedName>
</protein>
<dbReference type="Pfam" id="PF02556">
    <property type="entry name" value="SecB"/>
    <property type="match status" value="1"/>
</dbReference>
<sequence length="138" mass="15756">MFNKPISLQLKHFNVQELYLTKIKDELNQNENGFSLGVAIGILDEIDDLQNAQHFAVTFKSEFQIKEGFILKVEYQSIFETDTPIDEEVKKSKFLTVNAPAIAFPFFRAFIATFLTNSGFEPIILPSINFMKLSEQNG</sequence>
<evidence type="ECO:0000256" key="2">
    <source>
        <dbReference type="ARBA" id="ARBA00022448"/>
    </source>
</evidence>
<reference evidence="5 6" key="1">
    <citation type="submission" date="2018-02" db="EMBL/GenBank/DDBJ databases">
        <title>Classification genera of Pasteurellaceae by whole genome sequence comparison.</title>
        <authorList>
            <person name="Christensen H."/>
        </authorList>
    </citation>
    <scope>NUCLEOTIDE SEQUENCE [LARGE SCALE GENOMIC DNA]</scope>
    <source>
        <strain evidence="5 6">20186H4H1</strain>
    </source>
</reference>
<keyword evidence="6" id="KW-1185">Reference proteome</keyword>
<evidence type="ECO:0000256" key="4">
    <source>
        <dbReference type="ARBA" id="ARBA00023010"/>
    </source>
</evidence>
<accession>A0ABX4ZR81</accession>
<dbReference type="EMBL" id="PQVI01000105">
    <property type="protein sequence ID" value="POY42009.1"/>
    <property type="molecule type" value="Genomic_DNA"/>
</dbReference>
<dbReference type="SUPFAM" id="SSF54611">
    <property type="entry name" value="SecB-like"/>
    <property type="match status" value="1"/>
</dbReference>
<gene>
    <name evidence="5" type="ORF">C3Z13_08420</name>
</gene>
<evidence type="ECO:0000256" key="3">
    <source>
        <dbReference type="ARBA" id="ARBA00022927"/>
    </source>
</evidence>
<evidence type="ECO:0008006" key="7">
    <source>
        <dbReference type="Google" id="ProtNLM"/>
    </source>
</evidence>
<evidence type="ECO:0000256" key="1">
    <source>
        <dbReference type="ARBA" id="ARBA00009990"/>
    </source>
</evidence>
<comment type="similarity">
    <text evidence="1">Belongs to the SecB family.</text>
</comment>
<organism evidence="5 6">
    <name type="scientific">Avibacterium endocarditidis</name>
    <dbReference type="NCBI Taxonomy" id="380674"/>
    <lineage>
        <taxon>Bacteria</taxon>
        <taxon>Pseudomonadati</taxon>
        <taxon>Pseudomonadota</taxon>
        <taxon>Gammaproteobacteria</taxon>
        <taxon>Pasteurellales</taxon>
        <taxon>Pasteurellaceae</taxon>
        <taxon>Avibacterium</taxon>
    </lineage>
</organism>
<dbReference type="Gene3D" id="3.10.420.10">
    <property type="entry name" value="SecB-like"/>
    <property type="match status" value="1"/>
</dbReference>
<keyword evidence="3" id="KW-0653">Protein transport</keyword>
<dbReference type="InterPro" id="IPR035958">
    <property type="entry name" value="SecB-like_sf"/>
</dbReference>
<dbReference type="Proteomes" id="UP000237229">
    <property type="component" value="Unassembled WGS sequence"/>
</dbReference>
<name>A0ABX4ZR81_9PAST</name>
<evidence type="ECO:0000313" key="6">
    <source>
        <dbReference type="Proteomes" id="UP000237229"/>
    </source>
</evidence>
<proteinExistence type="inferred from homology"/>